<dbReference type="Proteomes" id="UP000887566">
    <property type="component" value="Unplaced"/>
</dbReference>
<protein>
    <submittedName>
        <fullName evidence="7">BED-type domain-containing protein</fullName>
    </submittedName>
</protein>
<evidence type="ECO:0000256" key="3">
    <source>
        <dbReference type="ARBA" id="ARBA00022833"/>
    </source>
</evidence>
<evidence type="ECO:0000259" key="5">
    <source>
        <dbReference type="PROSITE" id="PS50808"/>
    </source>
</evidence>
<evidence type="ECO:0000256" key="4">
    <source>
        <dbReference type="PROSITE-ProRule" id="PRU00027"/>
    </source>
</evidence>
<proteinExistence type="predicted"/>
<sequence>MPKLSTEQRIRVAMWDDVSKNGHEVQRKFREFFAADEALAAVTISHWYNVLLETGSVLSIKREFLKPAQTEENMVAVLGLLAAEPETCTRQAANSFQKVIHEISAINKQHRAERCQGLLQRIWNRGKRRIVFMDEKKFTLGAPWNAQNEMVSAVWEYFDIGFDPGLKCKLCRKALKRTDTRTKSLWSHLRYKHPLQFKKVSQDKIWSFMNDYADDSFLRIDTSKTVGMEEDGLLIAGCRSAQTIGFSPLLLR</sequence>
<keyword evidence="6" id="KW-1185">Reference proteome</keyword>
<accession>A0A914WPU0</accession>
<dbReference type="InterPro" id="IPR003656">
    <property type="entry name" value="Znf_BED"/>
</dbReference>
<dbReference type="SMART" id="SM00614">
    <property type="entry name" value="ZnF_BED"/>
    <property type="match status" value="1"/>
</dbReference>
<dbReference type="Pfam" id="PF02892">
    <property type="entry name" value="zf-BED"/>
    <property type="match status" value="1"/>
</dbReference>
<dbReference type="PROSITE" id="PS50808">
    <property type="entry name" value="ZF_BED"/>
    <property type="match status" value="1"/>
</dbReference>
<dbReference type="SUPFAM" id="SSF57667">
    <property type="entry name" value="beta-beta-alpha zinc fingers"/>
    <property type="match status" value="1"/>
</dbReference>
<dbReference type="InterPro" id="IPR036236">
    <property type="entry name" value="Znf_C2H2_sf"/>
</dbReference>
<reference evidence="7" key="1">
    <citation type="submission" date="2022-11" db="UniProtKB">
        <authorList>
            <consortium name="WormBaseParasite"/>
        </authorList>
    </citation>
    <scope>IDENTIFICATION</scope>
</reference>
<evidence type="ECO:0000313" key="7">
    <source>
        <dbReference type="WBParaSite" id="PSAMB.scaffold4702size13804.g25021.t1"/>
    </source>
</evidence>
<keyword evidence="1" id="KW-0479">Metal-binding</keyword>
<keyword evidence="2 4" id="KW-0863">Zinc-finger</keyword>
<dbReference type="WBParaSite" id="PSAMB.scaffold4702size13804.g25021.t1">
    <property type="protein sequence ID" value="PSAMB.scaffold4702size13804.g25021.t1"/>
    <property type="gene ID" value="PSAMB.scaffold4702size13804.g25021"/>
</dbReference>
<dbReference type="GO" id="GO:0008270">
    <property type="term" value="F:zinc ion binding"/>
    <property type="evidence" value="ECO:0007669"/>
    <property type="project" value="UniProtKB-KW"/>
</dbReference>
<evidence type="ECO:0000256" key="1">
    <source>
        <dbReference type="ARBA" id="ARBA00022723"/>
    </source>
</evidence>
<evidence type="ECO:0000313" key="6">
    <source>
        <dbReference type="Proteomes" id="UP000887566"/>
    </source>
</evidence>
<feature type="domain" description="BED-type" evidence="5">
    <location>
        <begin position="149"/>
        <end position="200"/>
    </location>
</feature>
<evidence type="ECO:0000256" key="2">
    <source>
        <dbReference type="ARBA" id="ARBA00022771"/>
    </source>
</evidence>
<name>A0A914WPU0_9BILA</name>
<keyword evidence="3" id="KW-0862">Zinc</keyword>
<dbReference type="GO" id="GO:0003677">
    <property type="term" value="F:DNA binding"/>
    <property type="evidence" value="ECO:0007669"/>
    <property type="project" value="InterPro"/>
</dbReference>
<dbReference type="AlphaFoldDB" id="A0A914WPU0"/>
<organism evidence="6 7">
    <name type="scientific">Plectus sambesii</name>
    <dbReference type="NCBI Taxonomy" id="2011161"/>
    <lineage>
        <taxon>Eukaryota</taxon>
        <taxon>Metazoa</taxon>
        <taxon>Ecdysozoa</taxon>
        <taxon>Nematoda</taxon>
        <taxon>Chromadorea</taxon>
        <taxon>Plectida</taxon>
        <taxon>Plectina</taxon>
        <taxon>Plectoidea</taxon>
        <taxon>Plectidae</taxon>
        <taxon>Plectus</taxon>
    </lineage>
</organism>